<feature type="domain" description="OTU" evidence="3">
    <location>
        <begin position="46"/>
        <end position="185"/>
    </location>
</feature>
<dbReference type="PROSITE" id="PS50802">
    <property type="entry name" value="OTU"/>
    <property type="match status" value="1"/>
</dbReference>
<dbReference type="SUPFAM" id="SSF81324">
    <property type="entry name" value="Voltage-gated potassium channels"/>
    <property type="match status" value="1"/>
</dbReference>
<keyword evidence="2" id="KW-0812">Transmembrane</keyword>
<keyword evidence="2" id="KW-1133">Transmembrane helix</keyword>
<dbReference type="Gene3D" id="1.10.287.70">
    <property type="match status" value="1"/>
</dbReference>
<feature type="compositionally biased region" description="Basic and acidic residues" evidence="1">
    <location>
        <begin position="207"/>
        <end position="216"/>
    </location>
</feature>
<evidence type="ECO:0000256" key="1">
    <source>
        <dbReference type="SAM" id="MobiDB-lite"/>
    </source>
</evidence>
<keyword evidence="5" id="KW-1185">Reference proteome</keyword>
<dbReference type="Proteomes" id="UP001249851">
    <property type="component" value="Unassembled WGS sequence"/>
</dbReference>
<reference evidence="4" key="2">
    <citation type="journal article" date="2023" name="Science">
        <title>Genomic signatures of disease resistance in endangered staghorn corals.</title>
        <authorList>
            <person name="Vollmer S.V."/>
            <person name="Selwyn J.D."/>
            <person name="Despard B.A."/>
            <person name="Roesel C.L."/>
        </authorList>
    </citation>
    <scope>NUCLEOTIDE SEQUENCE</scope>
    <source>
        <strain evidence="4">K2</strain>
    </source>
</reference>
<keyword evidence="2" id="KW-0472">Membrane</keyword>
<evidence type="ECO:0000313" key="5">
    <source>
        <dbReference type="Proteomes" id="UP001249851"/>
    </source>
</evidence>
<sequence length="567" mass="64023">MRRVSGENVAEKTTSATSATIAAPVPAPWSWFSSLSIDEQFLLLGKRRVCVPGDGHCLLHSWLRVLQAEGERENQTPLDLLNDVNKEIEDNLLVHYVAFLTGDWNLQMEAYLYHRVYNSDVVDLVIFALSNLSARICELYTVDSGSVKKAFVITPWKEERAKLAREKPTLSLLFRGKHYDPLLNIDLNSSVKTTVEQEEDTSDEEKDTTNENKSKAESTSLLDEEGVTKDQRPEPVVPEIADPVRKATKVESAESAEDNEDFQEMTENVTPDDSVKTQDIEADSIYLLIAKEGKKAYLKKIRQELKCLQLKRSVLNEPQFLSAALNESTTANNTSIVTTTSSPSINISRKEMEQKCNFGQLSVCWRASPPYIMNDTRSGQMTGIFHDAINNIVSESCNGEVDERRNASWLHYNYEASNFSDLTQCMRGGYDIVLPILFSQQMEDNSYLRIRSHKLIRTPGIAVIKNGKKLEEAAKANVLDELKEYWTVLVLVVLLSFIFGILMWFLIDELFTCYGDKAPRFLLARIVAVIWMFLSVIVMTYLTGVMTATLTFGTLTDNGNIEQKKVC</sequence>
<organism evidence="4 5">
    <name type="scientific">Acropora cervicornis</name>
    <name type="common">Staghorn coral</name>
    <dbReference type="NCBI Taxonomy" id="6130"/>
    <lineage>
        <taxon>Eukaryota</taxon>
        <taxon>Metazoa</taxon>
        <taxon>Cnidaria</taxon>
        <taxon>Anthozoa</taxon>
        <taxon>Hexacorallia</taxon>
        <taxon>Scleractinia</taxon>
        <taxon>Astrocoeniina</taxon>
        <taxon>Acroporidae</taxon>
        <taxon>Acropora</taxon>
    </lineage>
</organism>
<gene>
    <name evidence="4" type="ORF">P5673_016916</name>
</gene>
<name>A0AAD9QFY5_ACRCE</name>
<feature type="compositionally biased region" description="Acidic residues" evidence="1">
    <location>
        <begin position="254"/>
        <end position="264"/>
    </location>
</feature>
<evidence type="ECO:0000256" key="2">
    <source>
        <dbReference type="SAM" id="Phobius"/>
    </source>
</evidence>
<feature type="transmembrane region" description="Helical" evidence="2">
    <location>
        <begin position="519"/>
        <end position="542"/>
    </location>
</feature>
<feature type="compositionally biased region" description="Basic and acidic residues" evidence="1">
    <location>
        <begin position="242"/>
        <end position="252"/>
    </location>
</feature>
<accession>A0AAD9QFY5</accession>
<proteinExistence type="predicted"/>
<dbReference type="CDD" id="cd22744">
    <property type="entry name" value="OTU"/>
    <property type="match status" value="1"/>
</dbReference>
<protein>
    <recommendedName>
        <fullName evidence="3">OTU domain-containing protein</fullName>
    </recommendedName>
</protein>
<feature type="transmembrane region" description="Helical" evidence="2">
    <location>
        <begin position="485"/>
        <end position="507"/>
    </location>
</feature>
<dbReference type="AlphaFoldDB" id="A0AAD9QFY5"/>
<feature type="region of interest" description="Disordered" evidence="1">
    <location>
        <begin position="193"/>
        <end position="273"/>
    </location>
</feature>
<reference evidence="4" key="1">
    <citation type="journal article" date="2023" name="G3 (Bethesda)">
        <title>Whole genome assembly and annotation of the endangered Caribbean coral Acropora cervicornis.</title>
        <authorList>
            <person name="Selwyn J.D."/>
            <person name="Vollmer S.V."/>
        </authorList>
    </citation>
    <scope>NUCLEOTIDE SEQUENCE</scope>
    <source>
        <strain evidence="4">K2</strain>
    </source>
</reference>
<dbReference type="EMBL" id="JARQWQ010000036">
    <property type="protein sequence ID" value="KAK2560550.1"/>
    <property type="molecule type" value="Genomic_DNA"/>
</dbReference>
<feature type="compositionally biased region" description="Acidic residues" evidence="1">
    <location>
        <begin position="196"/>
        <end position="206"/>
    </location>
</feature>
<dbReference type="InterPro" id="IPR003323">
    <property type="entry name" value="OTU_dom"/>
</dbReference>
<evidence type="ECO:0000259" key="3">
    <source>
        <dbReference type="PROSITE" id="PS50802"/>
    </source>
</evidence>
<evidence type="ECO:0000313" key="4">
    <source>
        <dbReference type="EMBL" id="KAK2560550.1"/>
    </source>
</evidence>
<comment type="caution">
    <text evidence="4">The sequence shown here is derived from an EMBL/GenBank/DDBJ whole genome shotgun (WGS) entry which is preliminary data.</text>
</comment>